<accession>A0ABD4UDG1</accession>
<dbReference type="GO" id="GO:0008168">
    <property type="term" value="F:methyltransferase activity"/>
    <property type="evidence" value="ECO:0007669"/>
    <property type="project" value="UniProtKB-KW"/>
</dbReference>
<protein>
    <submittedName>
        <fullName evidence="4">Site-specific DNA-methyltransferase</fullName>
    </submittedName>
</protein>
<reference evidence="4 5" key="2">
    <citation type="journal article" date="2017" name="Front. Microbiol.">
        <title>Genomics Reveals a Unique Clone of Burkholderia cenocepacia Harboring an Actively Excising Novel Genomic Island.</title>
        <authorList>
            <person name="Patil P.P."/>
            <person name="Mali S."/>
            <person name="Midha S."/>
            <person name="Gautam V."/>
            <person name="Dash L."/>
            <person name="Kumar S."/>
            <person name="Shastri J."/>
            <person name="Singhal L."/>
            <person name="Patil P.B."/>
        </authorList>
    </citation>
    <scope>NUCLEOTIDE SEQUENCE [LARGE SCALE GENOMIC DNA]</scope>
    <source>
        <strain evidence="4 5">BC-19</strain>
    </source>
</reference>
<evidence type="ECO:0000259" key="3">
    <source>
        <dbReference type="Pfam" id="PF01555"/>
    </source>
</evidence>
<organism evidence="4 5">
    <name type="scientific">Burkholderia cenocepacia</name>
    <dbReference type="NCBI Taxonomy" id="95486"/>
    <lineage>
        <taxon>Bacteria</taxon>
        <taxon>Pseudomonadati</taxon>
        <taxon>Pseudomonadota</taxon>
        <taxon>Betaproteobacteria</taxon>
        <taxon>Burkholderiales</taxon>
        <taxon>Burkholderiaceae</taxon>
        <taxon>Burkholderia</taxon>
        <taxon>Burkholderia cepacia complex</taxon>
    </lineage>
</organism>
<evidence type="ECO:0000313" key="5">
    <source>
        <dbReference type="Proteomes" id="UP000191686"/>
    </source>
</evidence>
<dbReference type="InterPro" id="IPR002941">
    <property type="entry name" value="DNA_methylase_N4/N6"/>
</dbReference>
<keyword evidence="2" id="KW-0808">Transferase</keyword>
<feature type="domain" description="DNA methylase N-4/N-6" evidence="3">
    <location>
        <begin position="90"/>
        <end position="238"/>
    </location>
</feature>
<dbReference type="AlphaFoldDB" id="A0ABD4UDG1"/>
<dbReference type="Proteomes" id="UP000191686">
    <property type="component" value="Unassembled WGS sequence"/>
</dbReference>
<dbReference type="Pfam" id="PF01555">
    <property type="entry name" value="N6_N4_Mtase"/>
    <property type="match status" value="1"/>
</dbReference>
<keyword evidence="1" id="KW-0489">Methyltransferase</keyword>
<evidence type="ECO:0000313" key="4">
    <source>
        <dbReference type="EMBL" id="MCW3712092.1"/>
    </source>
</evidence>
<gene>
    <name evidence="4" type="ORF">UE95_012420</name>
</gene>
<comment type="caution">
    <text evidence="4">The sequence shown here is derived from an EMBL/GenBank/DDBJ whole genome shotgun (WGS) entry which is preliminary data.</text>
</comment>
<reference evidence="4 5" key="1">
    <citation type="journal article" date="2017" name="Front. Microbiol.">
        <title>Genomics reveals a unique clone of Burkholderia cenocepacia harbouring an actively excising novel genomic island.</title>
        <authorList>
            <person name="Patil P."/>
            <person name="Mali S."/>
            <person name="Midha S."/>
            <person name="Gautam V."/>
            <person name="Dash L."/>
            <person name="Kumar S."/>
            <person name="Shastri J."/>
            <person name="Singhal L."/>
            <person name="Patil P.B."/>
        </authorList>
    </citation>
    <scope>NUCLEOTIDE SEQUENCE [LARGE SCALE GENOMIC DNA]</scope>
    <source>
        <strain evidence="4 5">BC-19</strain>
    </source>
</reference>
<name>A0ABD4UDG1_9BURK</name>
<dbReference type="GO" id="GO:0032259">
    <property type="term" value="P:methylation"/>
    <property type="evidence" value="ECO:0007669"/>
    <property type="project" value="UniProtKB-KW"/>
</dbReference>
<evidence type="ECO:0000256" key="1">
    <source>
        <dbReference type="ARBA" id="ARBA00022603"/>
    </source>
</evidence>
<evidence type="ECO:0000256" key="2">
    <source>
        <dbReference type="ARBA" id="ARBA00022679"/>
    </source>
</evidence>
<dbReference type="RefSeq" id="WP_218673164.1">
    <property type="nucleotide sequence ID" value="NZ_JAIMHC010000001.1"/>
</dbReference>
<proteinExistence type="predicted"/>
<dbReference type="EMBL" id="JYMX02000008">
    <property type="protein sequence ID" value="MCW3712092.1"/>
    <property type="molecule type" value="Genomic_DNA"/>
</dbReference>
<sequence>MEQEKKQQESIYSGKFADSQIMFDLLPAEVKALADARQKMNGLELLGKFSDGAVPAVFFDPQYRGVLDKLKHGNEGARQKGRVELSQMSEEVITEFVSEIDRVLKPSGHLLLWVDKFHLVEGVDGWIEGTRLEVVDLVTWDKAKFGMGFRTRRQSEYLMVLQKAPKKAKGYWTAHNIPDVWTEKVGRHHPHAKPEKLQSALIEAIVMPGDFVVDPASGGWSVQRSAAAVGRHSIGADLAG</sequence>